<dbReference type="EMBL" id="MCOG01000281">
    <property type="protein sequence ID" value="ORY20741.1"/>
    <property type="molecule type" value="Genomic_DNA"/>
</dbReference>
<comment type="caution">
    <text evidence="1">The sequence shown here is derived from an EMBL/GenBank/DDBJ whole genome shotgun (WGS) entry which is preliminary data.</text>
</comment>
<dbReference type="OrthoDB" id="10520845at2759"/>
<proteinExistence type="predicted"/>
<protein>
    <submittedName>
        <fullName evidence="1">Uncharacterized protein</fullName>
    </submittedName>
</protein>
<evidence type="ECO:0000313" key="2">
    <source>
        <dbReference type="Proteomes" id="UP000193920"/>
    </source>
</evidence>
<organism evidence="1 2">
    <name type="scientific">Neocallimastix californiae</name>
    <dbReference type="NCBI Taxonomy" id="1754190"/>
    <lineage>
        <taxon>Eukaryota</taxon>
        <taxon>Fungi</taxon>
        <taxon>Fungi incertae sedis</taxon>
        <taxon>Chytridiomycota</taxon>
        <taxon>Chytridiomycota incertae sedis</taxon>
        <taxon>Neocallimastigomycetes</taxon>
        <taxon>Neocallimastigales</taxon>
        <taxon>Neocallimastigaceae</taxon>
        <taxon>Neocallimastix</taxon>
    </lineage>
</organism>
<accession>A0A1Y2ADZ5</accession>
<reference evidence="1 2" key="1">
    <citation type="submission" date="2016-08" db="EMBL/GenBank/DDBJ databases">
        <title>A Parts List for Fungal Cellulosomes Revealed by Comparative Genomics.</title>
        <authorList>
            <consortium name="DOE Joint Genome Institute"/>
            <person name="Haitjema C.H."/>
            <person name="Gilmore S.P."/>
            <person name="Henske J.K."/>
            <person name="Solomon K.V."/>
            <person name="De Groot R."/>
            <person name="Kuo A."/>
            <person name="Mondo S.J."/>
            <person name="Salamov A.A."/>
            <person name="Labutti K."/>
            <person name="Zhao Z."/>
            <person name="Chiniquy J."/>
            <person name="Barry K."/>
            <person name="Brewer H.M."/>
            <person name="Purvine S.O."/>
            <person name="Wright A.T."/>
            <person name="Boxma B."/>
            <person name="Van Alen T."/>
            <person name="Hackstein J.H."/>
            <person name="Baker S.E."/>
            <person name="Grigoriev I.V."/>
            <person name="O'Malley M.A."/>
        </authorList>
    </citation>
    <scope>NUCLEOTIDE SEQUENCE [LARGE SCALE GENOMIC DNA]</scope>
    <source>
        <strain evidence="1 2">G1</strain>
    </source>
</reference>
<keyword evidence="2" id="KW-1185">Reference proteome</keyword>
<gene>
    <name evidence="1" type="ORF">LY90DRAFT_676622</name>
</gene>
<evidence type="ECO:0000313" key="1">
    <source>
        <dbReference type="EMBL" id="ORY20741.1"/>
    </source>
</evidence>
<sequence>MDILIDRVNSLLQKYTDISEILMNDDLSLSDDNIINELYTLSEMSDNLENQTLYYYNNINRNSNILNKSWKEHLLDIERERLELKNNNSIYYYSTISELLEHASLCFEIKKAELEYSIQMYLKNELIPQIDNENISDEEFMKYYKLISGLINDINDIKFPIIIEK</sequence>
<name>A0A1Y2ADZ5_9FUNG</name>
<dbReference type="Proteomes" id="UP000193920">
    <property type="component" value="Unassembled WGS sequence"/>
</dbReference>
<dbReference type="AlphaFoldDB" id="A0A1Y2ADZ5"/>